<dbReference type="PANTHER" id="PTHR30591:SF1">
    <property type="entry name" value="RECBCD ENZYME SUBUNIT RECC"/>
    <property type="match status" value="1"/>
</dbReference>
<feature type="region of interest" description="Disordered" evidence="10">
    <location>
        <begin position="321"/>
        <end position="360"/>
    </location>
</feature>
<dbReference type="Gene3D" id="1.10.486.10">
    <property type="entry name" value="PCRA, domain 4"/>
    <property type="match status" value="1"/>
</dbReference>
<protein>
    <submittedName>
        <fullName evidence="11">Exodeoxyribonuclease V, gamma subunit</fullName>
    </submittedName>
</protein>
<keyword evidence="2" id="KW-0547">Nucleotide-binding</keyword>
<evidence type="ECO:0000256" key="6">
    <source>
        <dbReference type="ARBA" id="ARBA00022839"/>
    </source>
</evidence>
<accession>X7YJ23</accession>
<dbReference type="PATRIC" id="fig|1299334.3.peg.10465"/>
<evidence type="ECO:0000256" key="9">
    <source>
        <dbReference type="ARBA" id="ARBA00023204"/>
    </source>
</evidence>
<dbReference type="GO" id="GO:0004527">
    <property type="term" value="F:exonuclease activity"/>
    <property type="evidence" value="ECO:0007669"/>
    <property type="project" value="UniProtKB-KW"/>
</dbReference>
<evidence type="ECO:0000256" key="2">
    <source>
        <dbReference type="ARBA" id="ARBA00022741"/>
    </source>
</evidence>
<gene>
    <name evidence="11" type="ORF">I553_0893</name>
</gene>
<dbReference type="InterPro" id="IPR027417">
    <property type="entry name" value="P-loop_NTPase"/>
</dbReference>
<keyword evidence="9" id="KW-0234">DNA repair</keyword>
<dbReference type="GO" id="GO:0003677">
    <property type="term" value="F:DNA binding"/>
    <property type="evidence" value="ECO:0007669"/>
    <property type="project" value="UniProtKB-KW"/>
</dbReference>
<keyword evidence="8" id="KW-0238">DNA-binding</keyword>
<evidence type="ECO:0000256" key="1">
    <source>
        <dbReference type="ARBA" id="ARBA00022722"/>
    </source>
</evidence>
<dbReference type="GO" id="GO:0006310">
    <property type="term" value="P:DNA recombination"/>
    <property type="evidence" value="ECO:0007669"/>
    <property type="project" value="TreeGrafter"/>
</dbReference>
<dbReference type="AlphaFoldDB" id="X7YJ23"/>
<keyword evidence="1" id="KW-0540">Nuclease</keyword>
<comment type="caution">
    <text evidence="11">The sequence shown here is derived from an EMBL/GenBank/DDBJ whole genome shotgun (WGS) entry which is preliminary data.</text>
</comment>
<dbReference type="Gene3D" id="3.40.50.300">
    <property type="entry name" value="P-loop containing nucleotide triphosphate hydrolases"/>
    <property type="match status" value="1"/>
</dbReference>
<dbReference type="GO" id="GO:0005524">
    <property type="term" value="F:ATP binding"/>
    <property type="evidence" value="ECO:0007669"/>
    <property type="project" value="UniProtKB-KW"/>
</dbReference>
<dbReference type="GO" id="GO:0006281">
    <property type="term" value="P:DNA repair"/>
    <property type="evidence" value="ECO:0007669"/>
    <property type="project" value="UniProtKB-KW"/>
</dbReference>
<evidence type="ECO:0000256" key="8">
    <source>
        <dbReference type="ARBA" id="ARBA00023125"/>
    </source>
</evidence>
<organism evidence="11">
    <name type="scientific">Mycobacterium xenopi 4042</name>
    <dbReference type="NCBI Taxonomy" id="1299334"/>
    <lineage>
        <taxon>Bacteria</taxon>
        <taxon>Bacillati</taxon>
        <taxon>Actinomycetota</taxon>
        <taxon>Actinomycetes</taxon>
        <taxon>Mycobacteriales</taxon>
        <taxon>Mycobacteriaceae</taxon>
        <taxon>Mycobacterium</taxon>
    </lineage>
</organism>
<sequence length="360" mass="39413">MLGWLQSDIAANAIRPEGRVLAAHDRSVQVHACHGPARQVDVLREVLLGLLDDDPTLEPRDIVVMCPDIETYAPLIVASFGLGETAADSHPAHRLRVKLADRALNQTNPLLAVAAALLAIAGPAPPPARCSTWRRLRRCGPVPVQRRRPRRDHRLGAQCQYPLGFDQCHRRPYGLGDIVHNTWRFGLDRILTGVAMSDDSRAWLGTALPLDDVGSDRVELAGRLAEYVDQLHDVVEKLSGAKPLTQWLEALSEGVGMLTEPQDAWQQAQLQREFTKVLAQADLGNRRCCACPMCARCWTHSWRATDPGELSHRHADGVHDGADALGAASGGVPGRARRRGVSATARTGRRRRAGPLPDDR</sequence>
<name>X7YJ23_MYCXE</name>
<evidence type="ECO:0000256" key="10">
    <source>
        <dbReference type="SAM" id="MobiDB-lite"/>
    </source>
</evidence>
<reference evidence="11" key="1">
    <citation type="submission" date="2014-01" db="EMBL/GenBank/DDBJ databases">
        <authorList>
            <person name="Brown-Elliot B."/>
            <person name="Wallace R."/>
            <person name="Lenaerts A."/>
            <person name="Ordway D."/>
            <person name="DeGroote M.A."/>
            <person name="Parker T."/>
            <person name="Sizemore C."/>
            <person name="Tallon L.J."/>
            <person name="Sadzewicz L.K."/>
            <person name="Sengamalay N."/>
            <person name="Fraser C.M."/>
            <person name="Hine E."/>
            <person name="Shefchek K.A."/>
            <person name="Das S.P."/>
            <person name="Tettelin H."/>
        </authorList>
    </citation>
    <scope>NUCLEOTIDE SEQUENCE [LARGE SCALE GENOMIC DNA]</scope>
    <source>
        <strain evidence="11">4042</strain>
    </source>
</reference>
<keyword evidence="3" id="KW-0227">DNA damage</keyword>
<proteinExistence type="predicted"/>
<keyword evidence="4" id="KW-0378">Hydrolase</keyword>
<dbReference type="EMBL" id="JAOB01000093">
    <property type="protein sequence ID" value="EUA06781.1"/>
    <property type="molecule type" value="Genomic_DNA"/>
</dbReference>
<evidence type="ECO:0000256" key="3">
    <source>
        <dbReference type="ARBA" id="ARBA00022763"/>
    </source>
</evidence>
<dbReference type="GO" id="GO:0004386">
    <property type="term" value="F:helicase activity"/>
    <property type="evidence" value="ECO:0007669"/>
    <property type="project" value="UniProtKB-KW"/>
</dbReference>
<evidence type="ECO:0000256" key="4">
    <source>
        <dbReference type="ARBA" id="ARBA00022801"/>
    </source>
</evidence>
<dbReference type="SUPFAM" id="SSF52540">
    <property type="entry name" value="P-loop containing nucleoside triphosphate hydrolases"/>
    <property type="match status" value="1"/>
</dbReference>
<keyword evidence="6" id="KW-0269">Exonuclease</keyword>
<evidence type="ECO:0000256" key="5">
    <source>
        <dbReference type="ARBA" id="ARBA00022806"/>
    </source>
</evidence>
<keyword evidence="7" id="KW-0067">ATP-binding</keyword>
<evidence type="ECO:0000313" key="11">
    <source>
        <dbReference type="EMBL" id="EUA06781.1"/>
    </source>
</evidence>
<evidence type="ECO:0000256" key="7">
    <source>
        <dbReference type="ARBA" id="ARBA00022840"/>
    </source>
</evidence>
<keyword evidence="5" id="KW-0347">Helicase</keyword>
<dbReference type="PANTHER" id="PTHR30591">
    <property type="entry name" value="RECBCD ENZYME SUBUNIT RECC"/>
    <property type="match status" value="1"/>
</dbReference>